<organism evidence="1 2">
    <name type="scientific">Araneus ventricosus</name>
    <name type="common">Orbweaver spider</name>
    <name type="synonym">Epeira ventricosa</name>
    <dbReference type="NCBI Taxonomy" id="182803"/>
    <lineage>
        <taxon>Eukaryota</taxon>
        <taxon>Metazoa</taxon>
        <taxon>Ecdysozoa</taxon>
        <taxon>Arthropoda</taxon>
        <taxon>Chelicerata</taxon>
        <taxon>Arachnida</taxon>
        <taxon>Araneae</taxon>
        <taxon>Araneomorphae</taxon>
        <taxon>Entelegynae</taxon>
        <taxon>Araneoidea</taxon>
        <taxon>Araneidae</taxon>
        <taxon>Araneus</taxon>
    </lineage>
</organism>
<reference evidence="1 2" key="1">
    <citation type="journal article" date="2019" name="Sci. Rep.">
        <title>Orb-weaving spider Araneus ventricosus genome elucidates the spidroin gene catalogue.</title>
        <authorList>
            <person name="Kono N."/>
            <person name="Nakamura H."/>
            <person name="Ohtoshi R."/>
            <person name="Moran D.A.P."/>
            <person name="Shinohara A."/>
            <person name="Yoshida Y."/>
            <person name="Fujiwara M."/>
            <person name="Mori M."/>
            <person name="Tomita M."/>
            <person name="Arakawa K."/>
        </authorList>
    </citation>
    <scope>NUCLEOTIDE SEQUENCE [LARGE SCALE GENOMIC DNA]</scope>
</reference>
<accession>A0A4Y2ATJ0</accession>
<dbReference type="Proteomes" id="UP000499080">
    <property type="component" value="Unassembled WGS sequence"/>
</dbReference>
<name>A0A4Y2ATJ0_ARAVE</name>
<dbReference type="EMBL" id="BGPR01000030">
    <property type="protein sequence ID" value="GBL82827.1"/>
    <property type="molecule type" value="Genomic_DNA"/>
</dbReference>
<comment type="caution">
    <text evidence="1">The sequence shown here is derived from an EMBL/GenBank/DDBJ whole genome shotgun (WGS) entry which is preliminary data.</text>
</comment>
<proteinExistence type="predicted"/>
<evidence type="ECO:0000313" key="1">
    <source>
        <dbReference type="EMBL" id="GBL82827.1"/>
    </source>
</evidence>
<sequence>MPLPRDFGSVPVFSSESAQQKDGQTNLLYPISLDELNKCFPRNSSAPGQDFSTVSDLKQISRFELLNFFNIFLFCRKVPVRFCRARTIFIPKKPAEIDPGDFRPISLTPIPVRLFSNFGKKTLLL</sequence>
<gene>
    <name evidence="1" type="ORF">AVEN_106353_1</name>
</gene>
<evidence type="ECO:0000313" key="2">
    <source>
        <dbReference type="Proteomes" id="UP000499080"/>
    </source>
</evidence>
<protein>
    <submittedName>
        <fullName evidence="1">Uncharacterized protein</fullName>
    </submittedName>
</protein>
<dbReference type="OrthoDB" id="8195432at2759"/>
<dbReference type="AlphaFoldDB" id="A0A4Y2ATJ0"/>
<keyword evidence="2" id="KW-1185">Reference proteome</keyword>